<dbReference type="RefSeq" id="WP_083624073.1">
    <property type="nucleotide sequence ID" value="NZ_LR734877.1"/>
</dbReference>
<dbReference type="Gene3D" id="3.40.50.150">
    <property type="entry name" value="Vaccinia Virus protein VP39"/>
    <property type="match status" value="1"/>
</dbReference>
<proteinExistence type="predicted"/>
<gene>
    <name evidence="4" type="primary">egtD</name>
    <name evidence="4" type="ORF">PL8927_720161</name>
</gene>
<reference evidence="4" key="1">
    <citation type="submission" date="2019-10" db="EMBL/GenBank/DDBJ databases">
        <authorList>
            <consortium name="Genoscope - CEA"/>
            <person name="William W."/>
        </authorList>
    </citation>
    <scope>NUCLEOTIDE SEQUENCE [LARGE SCALE GENOMIC DNA]</scope>
    <source>
        <strain evidence="4">BBR_PRJEB10992</strain>
    </source>
</reference>
<dbReference type="PANTHER" id="PTHR43397:SF1">
    <property type="entry name" value="ERGOTHIONEINE BIOSYNTHESIS PROTEIN 1"/>
    <property type="match status" value="1"/>
</dbReference>
<dbReference type="InterPro" id="IPR017804">
    <property type="entry name" value="MeTrfase_EgtD-like"/>
</dbReference>
<dbReference type="Pfam" id="PF10017">
    <property type="entry name" value="Methyltransf_33"/>
    <property type="match status" value="1"/>
</dbReference>
<dbReference type="InterPro" id="IPR019257">
    <property type="entry name" value="MeTrfase_dom"/>
</dbReference>
<dbReference type="EC" id="2.1.1.44" evidence="4"/>
<name>A0A7Z9BXA3_9CYAN</name>
<dbReference type="InterPro" id="IPR035094">
    <property type="entry name" value="EgtD"/>
</dbReference>
<dbReference type="PIRSF" id="PIRSF018005">
    <property type="entry name" value="UCP018005"/>
    <property type="match status" value="1"/>
</dbReference>
<dbReference type="InterPro" id="IPR051128">
    <property type="entry name" value="EgtD_Methyltrsf_superfamily"/>
</dbReference>
<dbReference type="AlphaFoldDB" id="A0A7Z9BXA3"/>
<organism evidence="4 5">
    <name type="scientific">Planktothrix serta PCC 8927</name>
    <dbReference type="NCBI Taxonomy" id="671068"/>
    <lineage>
        <taxon>Bacteria</taxon>
        <taxon>Bacillati</taxon>
        <taxon>Cyanobacteriota</taxon>
        <taxon>Cyanophyceae</taxon>
        <taxon>Oscillatoriophycideae</taxon>
        <taxon>Oscillatoriales</taxon>
        <taxon>Microcoleaceae</taxon>
        <taxon>Planktothrix</taxon>
    </lineage>
</organism>
<dbReference type="InterPro" id="IPR029063">
    <property type="entry name" value="SAM-dependent_MTases_sf"/>
</dbReference>
<dbReference type="OrthoDB" id="5289726at2"/>
<feature type="domain" description="Histidine-specific methyltransferase SAM-dependent" evidence="3">
    <location>
        <begin position="36"/>
        <end position="338"/>
    </location>
</feature>
<dbReference type="NCBIfam" id="TIGR03438">
    <property type="entry name" value="egtD_ergothio"/>
    <property type="match status" value="1"/>
</dbReference>
<comment type="caution">
    <text evidence="4">The sequence shown here is derived from an EMBL/GenBank/DDBJ whole genome shotgun (WGS) entry which is preliminary data.</text>
</comment>
<evidence type="ECO:0000256" key="2">
    <source>
        <dbReference type="ARBA" id="ARBA00022679"/>
    </source>
</evidence>
<dbReference type="Proteomes" id="UP000184550">
    <property type="component" value="Unassembled WGS sequence"/>
</dbReference>
<dbReference type="PANTHER" id="PTHR43397">
    <property type="entry name" value="ERGOTHIONEINE BIOSYNTHESIS PROTEIN 1"/>
    <property type="match status" value="1"/>
</dbReference>
<accession>A0A7Z9BXA3</accession>
<evidence type="ECO:0000259" key="3">
    <source>
        <dbReference type="Pfam" id="PF10017"/>
    </source>
</evidence>
<sequence length="343" mass="38832">MIISNSSLVSSDEFIQVNPRLKIETFREKCPVAAGEDVIKGLTQTPKTLPSKYFYDDHGSLLFEKICALPEYYVTRTETKILQNYASEIAHLTGPCEIVELGSGSSTKTRILLDAYQELGHPLHYLPIDISGGILEQSAYSLLEDYPTLHIHGIVSTYETALKHLNASPLPARMIGFIGSTLGNLKPDECHIFFSHIVEALQPGDYFLLGADLHKPKSILEPAYDDSQGITAQFNLNMLRHLNHLFEGDFNLQQFEHLAFYNETDHKIEMHLKSLRSQTVELKKLNLTLEFTAGETIHTEISRKFEIQQIQQELLDFGLVSLHTWTDENQWLGLMLCQLQADS</sequence>
<evidence type="ECO:0000313" key="4">
    <source>
        <dbReference type="EMBL" id="VXD21717.1"/>
    </source>
</evidence>
<protein>
    <submittedName>
        <fullName evidence="4">Histidine-specific methyltransferase EgtD</fullName>
        <ecNumber evidence="4">2.1.1.44</ecNumber>
    </submittedName>
</protein>
<keyword evidence="1 4" id="KW-0489">Methyltransferase</keyword>
<dbReference type="SUPFAM" id="SSF53335">
    <property type="entry name" value="S-adenosyl-L-methionine-dependent methyltransferases"/>
    <property type="match status" value="1"/>
</dbReference>
<keyword evidence="5" id="KW-1185">Reference proteome</keyword>
<dbReference type="GO" id="GO:0032259">
    <property type="term" value="P:methylation"/>
    <property type="evidence" value="ECO:0007669"/>
    <property type="project" value="UniProtKB-KW"/>
</dbReference>
<evidence type="ECO:0000313" key="5">
    <source>
        <dbReference type="Proteomes" id="UP000184550"/>
    </source>
</evidence>
<dbReference type="GO" id="GO:0052706">
    <property type="term" value="F:L-histidine N(alpha)-methyltransferase activity"/>
    <property type="evidence" value="ECO:0007669"/>
    <property type="project" value="UniProtKB-EC"/>
</dbReference>
<evidence type="ECO:0000256" key="1">
    <source>
        <dbReference type="ARBA" id="ARBA00022603"/>
    </source>
</evidence>
<keyword evidence="2 4" id="KW-0808">Transferase</keyword>
<dbReference type="EMBL" id="CZCU02000149">
    <property type="protein sequence ID" value="VXD21717.1"/>
    <property type="molecule type" value="Genomic_DNA"/>
</dbReference>